<dbReference type="AlphaFoldDB" id="A0A3Q9IQK1"/>
<proteinExistence type="predicted"/>
<dbReference type="Proteomes" id="UP000270673">
    <property type="component" value="Chromosome"/>
</dbReference>
<dbReference type="OrthoDB" id="1097691at2"/>
<name>A0A3Q9IQK1_9BACT</name>
<evidence type="ECO:0000313" key="2">
    <source>
        <dbReference type="Proteomes" id="UP000270673"/>
    </source>
</evidence>
<keyword evidence="2" id="KW-1185">Reference proteome</keyword>
<sequence>MFKCIAEEFKKHHLKHMVVKDERVLSFYNLDTAKKCIVFWGADDVPMSSVNKVREALGNHMAVCLFAFFRRSRLNQEQIPDAIYLDSSGVSYKGEFCDPRVQELLDRKEGLLIDLSLNQNAWGSYIMRSAKTSCKIGYNTGHDIDFDRVRDIDDFMNRLFELLTKINAY</sequence>
<dbReference type="InterPro" id="IPR054207">
    <property type="entry name" value="DUF6913"/>
</dbReference>
<dbReference type="RefSeq" id="WP_106481841.1">
    <property type="nucleotide sequence ID" value="NZ_CP032819.1"/>
</dbReference>
<dbReference type="Pfam" id="PF21857">
    <property type="entry name" value="DUF6913"/>
    <property type="match status" value="1"/>
</dbReference>
<reference evidence="1 2" key="1">
    <citation type="submission" date="2018-10" db="EMBL/GenBank/DDBJ databases">
        <title>Butyricimonas faecalis sp. nov., isolated from human faeces and emended description of the genus Butyricimonas.</title>
        <authorList>
            <person name="Le Roy T."/>
            <person name="Van der Smissen P."/>
            <person name="Paquot A."/>
            <person name="Delzenne N."/>
            <person name="Muccioli G."/>
            <person name="Collet J.-F."/>
            <person name="Cani P.D."/>
        </authorList>
    </citation>
    <scope>NUCLEOTIDE SEQUENCE [LARGE SCALE GENOMIC DNA]</scope>
    <source>
        <strain evidence="1 2">H184</strain>
    </source>
</reference>
<evidence type="ECO:0000313" key="1">
    <source>
        <dbReference type="EMBL" id="AZS31316.1"/>
    </source>
</evidence>
<dbReference type="KEGG" id="buy:D8S85_18370"/>
<accession>A0A3Q9IQK1</accession>
<organism evidence="1 2">
    <name type="scientific">Butyricimonas faecalis</name>
    <dbReference type="NCBI Taxonomy" id="2093856"/>
    <lineage>
        <taxon>Bacteria</taxon>
        <taxon>Pseudomonadati</taxon>
        <taxon>Bacteroidota</taxon>
        <taxon>Bacteroidia</taxon>
        <taxon>Bacteroidales</taxon>
        <taxon>Odoribacteraceae</taxon>
        <taxon>Butyricimonas</taxon>
    </lineage>
</organism>
<protein>
    <submittedName>
        <fullName evidence="1">Uncharacterized protein</fullName>
    </submittedName>
</protein>
<gene>
    <name evidence="1" type="ORF">D8S85_18370</name>
</gene>
<dbReference type="EMBL" id="CP032819">
    <property type="protein sequence ID" value="AZS31316.1"/>
    <property type="molecule type" value="Genomic_DNA"/>
</dbReference>